<evidence type="ECO:0000313" key="1">
    <source>
        <dbReference type="EMBL" id="CAD8109548.1"/>
    </source>
</evidence>
<dbReference type="OMA" id="ITSESNM"/>
<sequence length="216" mass="25269">MKKTQANGFRVRNGQSKLKKAGELLASLQYSIQCKSYTPQHRSIKQLTHYPLKTQVNQDVNPLVQPRNTFQRQTSINCQQRPSLLSVITSESNMSADEEYEIWDNNQDLRVQKMTIEESKPSVGQFLQLYKARFGGFPGQKQCIRNEEVIKVAVEYASTNKQLFKKYFPRKQIVFEDDNDYSQPYNIEDDHHFQSFNNFFKNKKSNTLLKINSSRI</sequence>
<proteinExistence type="predicted"/>
<protein>
    <submittedName>
        <fullName evidence="1">Uncharacterized protein</fullName>
    </submittedName>
</protein>
<name>A0A8S1Q264_PARPR</name>
<dbReference type="Proteomes" id="UP000688137">
    <property type="component" value="Unassembled WGS sequence"/>
</dbReference>
<organism evidence="1 2">
    <name type="scientific">Paramecium primaurelia</name>
    <dbReference type="NCBI Taxonomy" id="5886"/>
    <lineage>
        <taxon>Eukaryota</taxon>
        <taxon>Sar</taxon>
        <taxon>Alveolata</taxon>
        <taxon>Ciliophora</taxon>
        <taxon>Intramacronucleata</taxon>
        <taxon>Oligohymenophorea</taxon>
        <taxon>Peniculida</taxon>
        <taxon>Parameciidae</taxon>
        <taxon>Paramecium</taxon>
    </lineage>
</organism>
<dbReference type="AlphaFoldDB" id="A0A8S1Q264"/>
<keyword evidence="2" id="KW-1185">Reference proteome</keyword>
<reference evidence="1" key="1">
    <citation type="submission" date="2021-01" db="EMBL/GenBank/DDBJ databases">
        <authorList>
            <consortium name="Genoscope - CEA"/>
            <person name="William W."/>
        </authorList>
    </citation>
    <scope>NUCLEOTIDE SEQUENCE</scope>
</reference>
<dbReference type="EMBL" id="CAJJDM010000145">
    <property type="protein sequence ID" value="CAD8109548.1"/>
    <property type="molecule type" value="Genomic_DNA"/>
</dbReference>
<comment type="caution">
    <text evidence="1">The sequence shown here is derived from an EMBL/GenBank/DDBJ whole genome shotgun (WGS) entry which is preliminary data.</text>
</comment>
<accession>A0A8S1Q264</accession>
<evidence type="ECO:0000313" key="2">
    <source>
        <dbReference type="Proteomes" id="UP000688137"/>
    </source>
</evidence>
<gene>
    <name evidence="1" type="ORF">PPRIM_AZ9-3.1.T1410042</name>
</gene>